<dbReference type="STRING" id="349161.Dred_0393"/>
<dbReference type="SUPFAM" id="SSF52540">
    <property type="entry name" value="P-loop containing nucleoside triphosphate hydrolases"/>
    <property type="match status" value="1"/>
</dbReference>
<dbReference type="InterPro" id="IPR027417">
    <property type="entry name" value="P-loop_NTPase"/>
</dbReference>
<dbReference type="PANTHER" id="PTHR43776">
    <property type="entry name" value="TRANSPORT ATP-BINDING PROTEIN"/>
    <property type="match status" value="1"/>
</dbReference>
<dbReference type="InterPro" id="IPR050319">
    <property type="entry name" value="ABC_transp_ATP-bind"/>
</dbReference>
<protein>
    <submittedName>
        <fullName evidence="6">Oligopeptide/dipeptide ABC transporter, ATPase subunit</fullName>
    </submittedName>
</protein>
<evidence type="ECO:0000256" key="2">
    <source>
        <dbReference type="ARBA" id="ARBA00022448"/>
    </source>
</evidence>
<dbReference type="Pfam" id="PF00005">
    <property type="entry name" value="ABC_tran"/>
    <property type="match status" value="1"/>
</dbReference>
<dbReference type="InterPro" id="IPR003439">
    <property type="entry name" value="ABC_transporter-like_ATP-bd"/>
</dbReference>
<dbReference type="CDD" id="cd03257">
    <property type="entry name" value="ABC_NikE_OppD_transporters"/>
    <property type="match status" value="1"/>
</dbReference>
<feature type="domain" description="ABC transporter" evidence="5">
    <location>
        <begin position="6"/>
        <end position="256"/>
    </location>
</feature>
<comment type="similarity">
    <text evidence="1">Belongs to the ABC transporter superfamily.</text>
</comment>
<gene>
    <name evidence="6" type="ordered locus">Dred_0393</name>
</gene>
<dbReference type="GO" id="GO:0005524">
    <property type="term" value="F:ATP binding"/>
    <property type="evidence" value="ECO:0007669"/>
    <property type="project" value="UniProtKB-KW"/>
</dbReference>
<evidence type="ECO:0000259" key="5">
    <source>
        <dbReference type="PROSITE" id="PS50893"/>
    </source>
</evidence>
<dbReference type="PROSITE" id="PS00211">
    <property type="entry name" value="ABC_TRANSPORTER_1"/>
    <property type="match status" value="1"/>
</dbReference>
<dbReference type="OrthoDB" id="9779287at2"/>
<dbReference type="KEGG" id="drm:Dred_0393"/>
<dbReference type="AlphaFoldDB" id="A4J1I8"/>
<dbReference type="Gene3D" id="3.40.50.300">
    <property type="entry name" value="P-loop containing nucleotide triphosphate hydrolases"/>
    <property type="match status" value="1"/>
</dbReference>
<dbReference type="FunFam" id="3.40.50.300:FF:000016">
    <property type="entry name" value="Oligopeptide ABC transporter ATP-binding component"/>
    <property type="match status" value="1"/>
</dbReference>
<organism evidence="6 7">
    <name type="scientific">Desulforamulus reducens (strain ATCC BAA-1160 / DSM 100696 / MI-1)</name>
    <name type="common">Desulfotomaculum reducens</name>
    <dbReference type="NCBI Taxonomy" id="349161"/>
    <lineage>
        <taxon>Bacteria</taxon>
        <taxon>Bacillati</taxon>
        <taxon>Bacillota</taxon>
        <taxon>Clostridia</taxon>
        <taxon>Eubacteriales</taxon>
        <taxon>Peptococcaceae</taxon>
        <taxon>Desulforamulus</taxon>
    </lineage>
</organism>
<reference evidence="6 7" key="1">
    <citation type="submission" date="2007-03" db="EMBL/GenBank/DDBJ databases">
        <title>Complete sequence of Desulfotomaculum reducens MI-1.</title>
        <authorList>
            <consortium name="US DOE Joint Genome Institute"/>
            <person name="Copeland A."/>
            <person name="Lucas S."/>
            <person name="Lapidus A."/>
            <person name="Barry K."/>
            <person name="Detter J.C."/>
            <person name="Glavina del Rio T."/>
            <person name="Hammon N."/>
            <person name="Israni S."/>
            <person name="Dalin E."/>
            <person name="Tice H."/>
            <person name="Pitluck S."/>
            <person name="Sims D."/>
            <person name="Brettin T."/>
            <person name="Bruce D."/>
            <person name="Han C."/>
            <person name="Tapia R."/>
            <person name="Schmutz J."/>
            <person name="Larimer F."/>
            <person name="Land M."/>
            <person name="Hauser L."/>
            <person name="Kyrpides N."/>
            <person name="Kim E."/>
            <person name="Tebo B.M."/>
            <person name="Richardson P."/>
        </authorList>
    </citation>
    <scope>NUCLEOTIDE SEQUENCE [LARGE SCALE GENOMIC DNA]</scope>
    <source>
        <strain evidence="6 7">MI-1</strain>
    </source>
</reference>
<dbReference type="Proteomes" id="UP000001556">
    <property type="component" value="Chromosome"/>
</dbReference>
<dbReference type="SMART" id="SM00382">
    <property type="entry name" value="AAA"/>
    <property type="match status" value="1"/>
</dbReference>
<keyword evidence="7" id="KW-1185">Reference proteome</keyword>
<dbReference type="InterPro" id="IPR013563">
    <property type="entry name" value="Oligopep_ABC_C"/>
</dbReference>
<dbReference type="Pfam" id="PF08352">
    <property type="entry name" value="oligo_HPY"/>
    <property type="match status" value="1"/>
</dbReference>
<keyword evidence="4" id="KW-0067">ATP-binding</keyword>
<evidence type="ECO:0000313" key="7">
    <source>
        <dbReference type="Proteomes" id="UP000001556"/>
    </source>
</evidence>
<evidence type="ECO:0000256" key="3">
    <source>
        <dbReference type="ARBA" id="ARBA00022741"/>
    </source>
</evidence>
<dbReference type="NCBIfam" id="TIGR01727">
    <property type="entry name" value="oligo_HPY"/>
    <property type="match status" value="1"/>
</dbReference>
<accession>A4J1I8</accession>
<dbReference type="RefSeq" id="WP_011876779.1">
    <property type="nucleotide sequence ID" value="NC_009253.1"/>
</dbReference>
<dbReference type="EMBL" id="CP000612">
    <property type="protein sequence ID" value="ABO48941.1"/>
    <property type="molecule type" value="Genomic_DNA"/>
</dbReference>
<dbReference type="HOGENOM" id="CLU_000604_1_23_9"/>
<sequence length="323" mass="35871">MSTPLLQVKDIKKHFPLRGDFLAKPTAWVKAVDGISFELEKGEVLGLVGESGCGKTTLVNVLLRLEEPTAGEVCFEGKNIFALNQKELRKLREHLQIVFQDPFWSLNPRLLIRDIVGEPLKVHGNPSTEELAEKVAELLEMVGLPRDGVYKYPHEFSGGQRQRIAIARSLALRPKFIVLDEPTSSIDVLSQAQILDILKDIKDQFGLTYILISHDLSVVNYMSDKIAVMYLGKLVEYGSADEVFNNPAHPYTRALFAAIPDIETEGVDSLVTLDENVPSAINPPAGCRFHTRCPEATPICQSKEPVLKNLGNQHLAACHKNNN</sequence>
<dbReference type="GO" id="GO:0015833">
    <property type="term" value="P:peptide transport"/>
    <property type="evidence" value="ECO:0007669"/>
    <property type="project" value="InterPro"/>
</dbReference>
<evidence type="ECO:0000313" key="6">
    <source>
        <dbReference type="EMBL" id="ABO48941.1"/>
    </source>
</evidence>
<proteinExistence type="inferred from homology"/>
<evidence type="ECO:0000256" key="1">
    <source>
        <dbReference type="ARBA" id="ARBA00005417"/>
    </source>
</evidence>
<dbReference type="PROSITE" id="PS50893">
    <property type="entry name" value="ABC_TRANSPORTER_2"/>
    <property type="match status" value="1"/>
</dbReference>
<dbReference type="eggNOG" id="COG4608">
    <property type="taxonomic scope" value="Bacteria"/>
</dbReference>
<keyword evidence="3" id="KW-0547">Nucleotide-binding</keyword>
<dbReference type="GO" id="GO:0016887">
    <property type="term" value="F:ATP hydrolysis activity"/>
    <property type="evidence" value="ECO:0007669"/>
    <property type="project" value="InterPro"/>
</dbReference>
<name>A4J1I8_DESRM</name>
<evidence type="ECO:0000256" key="4">
    <source>
        <dbReference type="ARBA" id="ARBA00022840"/>
    </source>
</evidence>
<keyword evidence="2" id="KW-0813">Transport</keyword>
<dbReference type="InterPro" id="IPR003593">
    <property type="entry name" value="AAA+_ATPase"/>
</dbReference>
<dbReference type="PANTHER" id="PTHR43776:SF7">
    <property type="entry name" value="D,D-DIPEPTIDE TRANSPORT ATP-BINDING PROTEIN DDPF-RELATED"/>
    <property type="match status" value="1"/>
</dbReference>
<dbReference type="GO" id="GO:0055085">
    <property type="term" value="P:transmembrane transport"/>
    <property type="evidence" value="ECO:0007669"/>
    <property type="project" value="UniProtKB-ARBA"/>
</dbReference>
<dbReference type="InterPro" id="IPR017871">
    <property type="entry name" value="ABC_transporter-like_CS"/>
</dbReference>